<proteinExistence type="predicted"/>
<dbReference type="Proteomes" id="UP001497457">
    <property type="component" value="Chromosome 4rd"/>
</dbReference>
<feature type="region of interest" description="Disordered" evidence="1">
    <location>
        <begin position="66"/>
        <end position="145"/>
    </location>
</feature>
<evidence type="ECO:0000313" key="4">
    <source>
        <dbReference type="EMBL" id="CAL5056710.1"/>
    </source>
</evidence>
<feature type="compositionally biased region" description="Basic and acidic residues" evidence="1">
    <location>
        <begin position="114"/>
        <end position="129"/>
    </location>
</feature>
<dbReference type="AlphaFoldDB" id="A0ABC9CG26"/>
<gene>
    <name evidence="3" type="ORF">URODEC1_LOCUS75389</name>
    <name evidence="4" type="ORF">URODEC1_LOCUS95208</name>
</gene>
<keyword evidence="2" id="KW-1133">Transmembrane helix</keyword>
<dbReference type="InterPro" id="IPR053313">
    <property type="entry name" value="RGF"/>
</dbReference>
<dbReference type="Proteomes" id="UP001497457">
    <property type="component" value="Chromosome 3rd"/>
</dbReference>
<keyword evidence="5" id="KW-1185">Reference proteome</keyword>
<sequence>MPSLLAYPCLLRDHHFKKSQQSSMFSLRSTQALKGQLKPSTTITVLVVVFILILYITSCEARHLSVHGKDDSSSNLPSSPPRGVDASMGEEAMTEAKRKEVASSGDSCRGSMRKRFEGMKVRSSLREKSMLGAESNREQVGSNTTTAYTPETLVAMDYLDAHPAPAVHNR</sequence>
<dbReference type="EMBL" id="OZ075114">
    <property type="protein sequence ID" value="CAL5056710.1"/>
    <property type="molecule type" value="Genomic_DNA"/>
</dbReference>
<keyword evidence="2" id="KW-0472">Membrane</keyword>
<evidence type="ECO:0000313" key="5">
    <source>
        <dbReference type="Proteomes" id="UP001497457"/>
    </source>
</evidence>
<reference evidence="3 5" key="1">
    <citation type="submission" date="2024-10" db="EMBL/GenBank/DDBJ databases">
        <authorList>
            <person name="Ryan C."/>
        </authorList>
    </citation>
    <scope>NUCLEOTIDE SEQUENCE [LARGE SCALE GENOMIC DNA]</scope>
</reference>
<keyword evidence="2" id="KW-0812">Transmembrane</keyword>
<protein>
    <submittedName>
        <fullName evidence="3">Uncharacterized protein</fullName>
    </submittedName>
</protein>
<feature type="transmembrane region" description="Helical" evidence="2">
    <location>
        <begin position="37"/>
        <end position="56"/>
    </location>
</feature>
<accession>A0ABC9CG26</accession>
<organism evidence="3 5">
    <name type="scientific">Urochloa decumbens</name>
    <dbReference type="NCBI Taxonomy" id="240449"/>
    <lineage>
        <taxon>Eukaryota</taxon>
        <taxon>Viridiplantae</taxon>
        <taxon>Streptophyta</taxon>
        <taxon>Embryophyta</taxon>
        <taxon>Tracheophyta</taxon>
        <taxon>Spermatophyta</taxon>
        <taxon>Magnoliopsida</taxon>
        <taxon>Liliopsida</taxon>
        <taxon>Poales</taxon>
        <taxon>Poaceae</taxon>
        <taxon>PACMAD clade</taxon>
        <taxon>Panicoideae</taxon>
        <taxon>Panicodae</taxon>
        <taxon>Paniceae</taxon>
        <taxon>Melinidinae</taxon>
        <taxon>Urochloa</taxon>
    </lineage>
</organism>
<dbReference type="PANTHER" id="PTHR34961:SF1">
    <property type="entry name" value="ROOT MERISTEM GROWTH FACTOR 10"/>
    <property type="match status" value="1"/>
</dbReference>
<dbReference type="PANTHER" id="PTHR34961">
    <property type="entry name" value="TRANSMEMBRANE PROTEIN"/>
    <property type="match status" value="1"/>
</dbReference>
<dbReference type="EMBL" id="OZ075113">
    <property type="protein sequence ID" value="CAL5020463.1"/>
    <property type="molecule type" value="Genomic_DNA"/>
</dbReference>
<evidence type="ECO:0000256" key="2">
    <source>
        <dbReference type="SAM" id="Phobius"/>
    </source>
</evidence>
<evidence type="ECO:0000256" key="1">
    <source>
        <dbReference type="SAM" id="MobiDB-lite"/>
    </source>
</evidence>
<evidence type="ECO:0000313" key="3">
    <source>
        <dbReference type="EMBL" id="CAL5020463.1"/>
    </source>
</evidence>
<name>A0ABC9CG26_9POAL</name>